<comment type="similarity">
    <text evidence="1 5">Belongs to the peptidase S8 family.</text>
</comment>
<reference evidence="8 9" key="1">
    <citation type="submission" date="2024-02" db="EMBL/GenBank/DDBJ databases">
        <title>Genome sequence of Aquincola sp. MAHUQ-54.</title>
        <authorList>
            <person name="Huq M.A."/>
        </authorList>
    </citation>
    <scope>NUCLEOTIDE SEQUENCE [LARGE SCALE GENOMIC DNA]</scope>
    <source>
        <strain evidence="8 9">MAHUQ-54</strain>
    </source>
</reference>
<dbReference type="PRINTS" id="PR00723">
    <property type="entry name" value="SUBTILISIN"/>
</dbReference>
<dbReference type="InterPro" id="IPR050131">
    <property type="entry name" value="Peptidase_S8_subtilisin-like"/>
</dbReference>
<evidence type="ECO:0000256" key="2">
    <source>
        <dbReference type="ARBA" id="ARBA00022670"/>
    </source>
</evidence>
<dbReference type="PANTHER" id="PTHR43806:SF11">
    <property type="entry name" value="CEREVISIN-RELATED"/>
    <property type="match status" value="1"/>
</dbReference>
<evidence type="ECO:0000313" key="8">
    <source>
        <dbReference type="EMBL" id="MEF7615076.1"/>
    </source>
</evidence>
<organism evidence="8 9">
    <name type="scientific">Aquincola agrisoli</name>
    <dbReference type="NCBI Taxonomy" id="3119538"/>
    <lineage>
        <taxon>Bacteria</taxon>
        <taxon>Pseudomonadati</taxon>
        <taxon>Pseudomonadota</taxon>
        <taxon>Betaproteobacteria</taxon>
        <taxon>Burkholderiales</taxon>
        <taxon>Sphaerotilaceae</taxon>
        <taxon>Aquincola</taxon>
    </lineage>
</organism>
<comment type="caution">
    <text evidence="8">The sequence shown here is derived from an EMBL/GenBank/DDBJ whole genome shotgun (WGS) entry which is preliminary data.</text>
</comment>
<dbReference type="SUPFAM" id="SSF52743">
    <property type="entry name" value="Subtilisin-like"/>
    <property type="match status" value="1"/>
</dbReference>
<feature type="domain" description="Peptidase S8/S53" evidence="7">
    <location>
        <begin position="153"/>
        <end position="439"/>
    </location>
</feature>
<dbReference type="PROSITE" id="PS51892">
    <property type="entry name" value="SUBTILASE"/>
    <property type="match status" value="1"/>
</dbReference>
<evidence type="ECO:0000256" key="5">
    <source>
        <dbReference type="PROSITE-ProRule" id="PRU01240"/>
    </source>
</evidence>
<feature type="region of interest" description="Disordered" evidence="6">
    <location>
        <begin position="510"/>
        <end position="539"/>
    </location>
</feature>
<dbReference type="EC" id="3.4.-.-" evidence="8"/>
<sequence length="582" mass="59428">MIVQLRDAPSHGVDRAVTLSANAAAARAEAARWERVVLAAATDAGQPPPTRMPTGRAAYLLRSTQPLSAEAARRWTERLAAQPEVAWAVPNDRERRLQVPNDPMYAGAVHAQWWLHAPGGSDGLPLASRLRGVPGFRPAWQRHTGLPAVAAARVAVLDTGITAHPELAGHTLGGHDFVTNPLIANDADGRDADPTDPGDWVDEADRTQAVFRDCIAESSSWHGTMTAGMLAAGTHNAAGVAAVHWDGRVVPVRVAGKCGADVADIIDGLRWAAGLPVPGVPSNPHPARIVSLSFGGSGACNAAYQQAIDEVRARGVVLVAAAGNEHTALTRPANCRGVVGVVALNRDGFKTTYSNFGPEAVVATVGGDNTDGAWGGLLADGGLLSIYNSGVRQAGEGGYAYLFGSSFAAPVVAGTVSLMLGVHPAMTVDQIVEGLRASARPHVQSALIGLCSPANPGRCLCTAATCGAGILDADEALRYAQELAAGRGYVRPAGSAAVLDSAELRQAAALGPDRPANPAEVTSDPRPAAEDGSGGGGGGSGPGALLALAAAAAMLRRRPAVAQRCLQVSKPPASAVVGNATI</sequence>
<keyword evidence="2 5" id="KW-0645">Protease</keyword>
<evidence type="ECO:0000313" key="9">
    <source>
        <dbReference type="Proteomes" id="UP001336250"/>
    </source>
</evidence>
<proteinExistence type="inferred from homology"/>
<dbReference type="InterPro" id="IPR023827">
    <property type="entry name" value="Peptidase_S8_Asp-AS"/>
</dbReference>
<keyword evidence="3 5" id="KW-0378">Hydrolase</keyword>
<feature type="active site" description="Charge relay system" evidence="5">
    <location>
        <position position="222"/>
    </location>
</feature>
<evidence type="ECO:0000259" key="7">
    <source>
        <dbReference type="Pfam" id="PF00082"/>
    </source>
</evidence>
<dbReference type="InterPro" id="IPR015500">
    <property type="entry name" value="Peptidase_S8_subtilisin-rel"/>
</dbReference>
<dbReference type="GO" id="GO:0004252">
    <property type="term" value="F:serine-type endopeptidase activity"/>
    <property type="evidence" value="ECO:0007669"/>
    <property type="project" value="UniProtKB-UniRule"/>
</dbReference>
<accession>A0AAW9Q7U6</accession>
<dbReference type="Proteomes" id="UP001336250">
    <property type="component" value="Unassembled WGS sequence"/>
</dbReference>
<dbReference type="AlphaFoldDB" id="A0AAW9Q7U6"/>
<dbReference type="EMBL" id="JAZIBG010000028">
    <property type="protein sequence ID" value="MEF7615076.1"/>
    <property type="molecule type" value="Genomic_DNA"/>
</dbReference>
<evidence type="ECO:0000256" key="6">
    <source>
        <dbReference type="SAM" id="MobiDB-lite"/>
    </source>
</evidence>
<gene>
    <name evidence="8" type="ORF">V4F39_14240</name>
</gene>
<dbReference type="Gene3D" id="3.40.50.200">
    <property type="entry name" value="Peptidase S8/S53 domain"/>
    <property type="match status" value="1"/>
</dbReference>
<dbReference type="InterPro" id="IPR034176">
    <property type="entry name" value="Peptidases_S8_13"/>
</dbReference>
<dbReference type="InterPro" id="IPR000209">
    <property type="entry name" value="Peptidase_S8/S53_dom"/>
</dbReference>
<dbReference type="PANTHER" id="PTHR43806">
    <property type="entry name" value="PEPTIDASE S8"/>
    <property type="match status" value="1"/>
</dbReference>
<evidence type="ECO:0000256" key="4">
    <source>
        <dbReference type="ARBA" id="ARBA00022825"/>
    </source>
</evidence>
<keyword evidence="9" id="KW-1185">Reference proteome</keyword>
<feature type="active site" description="Charge relay system" evidence="5">
    <location>
        <position position="406"/>
    </location>
</feature>
<evidence type="ECO:0000256" key="3">
    <source>
        <dbReference type="ARBA" id="ARBA00022801"/>
    </source>
</evidence>
<dbReference type="Pfam" id="PF00082">
    <property type="entry name" value="Peptidase_S8"/>
    <property type="match status" value="1"/>
</dbReference>
<evidence type="ECO:0000256" key="1">
    <source>
        <dbReference type="ARBA" id="ARBA00011073"/>
    </source>
</evidence>
<dbReference type="GO" id="GO:0006508">
    <property type="term" value="P:proteolysis"/>
    <property type="evidence" value="ECO:0007669"/>
    <property type="project" value="UniProtKB-KW"/>
</dbReference>
<protein>
    <submittedName>
        <fullName evidence="8">S8 family peptidase</fullName>
        <ecNumber evidence="8">3.4.-.-</ecNumber>
    </submittedName>
</protein>
<dbReference type="InterPro" id="IPR036852">
    <property type="entry name" value="Peptidase_S8/S53_dom_sf"/>
</dbReference>
<feature type="active site" description="Charge relay system" evidence="5">
    <location>
        <position position="158"/>
    </location>
</feature>
<keyword evidence="4 5" id="KW-0720">Serine protease</keyword>
<dbReference type="CDD" id="cd07496">
    <property type="entry name" value="Peptidases_S8_13"/>
    <property type="match status" value="1"/>
</dbReference>
<name>A0AAW9Q7U6_9BURK</name>
<dbReference type="PROSITE" id="PS00136">
    <property type="entry name" value="SUBTILASE_ASP"/>
    <property type="match status" value="1"/>
</dbReference>